<keyword evidence="9" id="KW-1185">Reference proteome</keyword>
<dbReference type="PANTHER" id="PTHR43214:SF24">
    <property type="entry name" value="TRANSCRIPTIONAL REGULATORY PROTEIN NARL-RELATED"/>
    <property type="match status" value="1"/>
</dbReference>
<dbReference type="SMART" id="SM00448">
    <property type="entry name" value="REC"/>
    <property type="match status" value="1"/>
</dbReference>
<accession>A0A6N7ENY9</accession>
<comment type="caution">
    <text evidence="8">The sequence shown here is derived from an EMBL/GenBank/DDBJ whole genome shotgun (WGS) entry which is preliminary data.</text>
</comment>
<dbReference type="GO" id="GO:0003677">
    <property type="term" value="F:DNA binding"/>
    <property type="evidence" value="ECO:0007669"/>
    <property type="project" value="UniProtKB-KW"/>
</dbReference>
<feature type="domain" description="HTH luxR-type" evidence="6">
    <location>
        <begin position="153"/>
        <end position="218"/>
    </location>
</feature>
<proteinExistence type="predicted"/>
<dbReference type="Pfam" id="PF00072">
    <property type="entry name" value="Response_reg"/>
    <property type="match status" value="1"/>
</dbReference>
<evidence type="ECO:0000259" key="6">
    <source>
        <dbReference type="PROSITE" id="PS50043"/>
    </source>
</evidence>
<dbReference type="InterPro" id="IPR016032">
    <property type="entry name" value="Sig_transdc_resp-reg_C-effctor"/>
</dbReference>
<dbReference type="Gene3D" id="3.40.50.2300">
    <property type="match status" value="1"/>
</dbReference>
<dbReference type="GO" id="GO:0006355">
    <property type="term" value="P:regulation of DNA-templated transcription"/>
    <property type="evidence" value="ECO:0007669"/>
    <property type="project" value="InterPro"/>
</dbReference>
<feature type="domain" description="Response regulatory" evidence="7">
    <location>
        <begin position="9"/>
        <end position="125"/>
    </location>
</feature>
<evidence type="ECO:0000256" key="2">
    <source>
        <dbReference type="ARBA" id="ARBA00023015"/>
    </source>
</evidence>
<dbReference type="OrthoDB" id="9808843at2"/>
<dbReference type="PRINTS" id="PR00038">
    <property type="entry name" value="HTHLUXR"/>
</dbReference>
<reference evidence="8 9" key="1">
    <citation type="submission" date="2019-10" db="EMBL/GenBank/DDBJ databases">
        <title>Georgenia wutianyii sp. nov. and Georgenia yuyongxinii sp. nov. isolated from plateau pika (Ochotona curzoniae) in the Qinghai-Tibet plateau of China.</title>
        <authorList>
            <person name="Tian Z."/>
        </authorList>
    </citation>
    <scope>NUCLEOTIDE SEQUENCE [LARGE SCALE GENOMIC DNA]</scope>
    <source>
        <strain evidence="8 9">JCM 19765</strain>
    </source>
</reference>
<dbReference type="PANTHER" id="PTHR43214">
    <property type="entry name" value="TWO-COMPONENT RESPONSE REGULATOR"/>
    <property type="match status" value="1"/>
</dbReference>
<keyword evidence="1 5" id="KW-0597">Phosphoprotein</keyword>
<dbReference type="PROSITE" id="PS50043">
    <property type="entry name" value="HTH_LUXR_2"/>
    <property type="match status" value="1"/>
</dbReference>
<dbReference type="InterPro" id="IPR011006">
    <property type="entry name" value="CheY-like_superfamily"/>
</dbReference>
<dbReference type="SUPFAM" id="SSF46894">
    <property type="entry name" value="C-terminal effector domain of the bipartite response regulators"/>
    <property type="match status" value="1"/>
</dbReference>
<keyword evidence="2" id="KW-0805">Transcription regulation</keyword>
<evidence type="ECO:0000256" key="3">
    <source>
        <dbReference type="ARBA" id="ARBA00023125"/>
    </source>
</evidence>
<keyword evidence="4" id="KW-0804">Transcription</keyword>
<feature type="modified residue" description="4-aspartylphosphate" evidence="5">
    <location>
        <position position="60"/>
    </location>
</feature>
<dbReference type="SMART" id="SM00421">
    <property type="entry name" value="HTH_LUXR"/>
    <property type="match status" value="1"/>
</dbReference>
<dbReference type="CDD" id="cd17535">
    <property type="entry name" value="REC_NarL-like"/>
    <property type="match status" value="1"/>
</dbReference>
<dbReference type="AlphaFoldDB" id="A0A6N7ENY9"/>
<evidence type="ECO:0000259" key="7">
    <source>
        <dbReference type="PROSITE" id="PS50110"/>
    </source>
</evidence>
<dbReference type="Proteomes" id="UP000437709">
    <property type="component" value="Unassembled WGS sequence"/>
</dbReference>
<dbReference type="GO" id="GO:0000160">
    <property type="term" value="P:phosphorelay signal transduction system"/>
    <property type="evidence" value="ECO:0007669"/>
    <property type="project" value="InterPro"/>
</dbReference>
<evidence type="ECO:0000313" key="9">
    <source>
        <dbReference type="Proteomes" id="UP000437709"/>
    </source>
</evidence>
<name>A0A6N7ENY9_9MICO</name>
<evidence type="ECO:0000256" key="1">
    <source>
        <dbReference type="ARBA" id="ARBA00022553"/>
    </source>
</evidence>
<dbReference type="InterPro" id="IPR058245">
    <property type="entry name" value="NreC/VraR/RcsB-like_REC"/>
</dbReference>
<gene>
    <name evidence="8" type="ORF">GB881_12525</name>
</gene>
<organism evidence="8 9">
    <name type="scientific">Georgenia subflava</name>
    <dbReference type="NCBI Taxonomy" id="1622177"/>
    <lineage>
        <taxon>Bacteria</taxon>
        <taxon>Bacillati</taxon>
        <taxon>Actinomycetota</taxon>
        <taxon>Actinomycetes</taxon>
        <taxon>Micrococcales</taxon>
        <taxon>Bogoriellaceae</taxon>
        <taxon>Georgenia</taxon>
    </lineage>
</organism>
<dbReference type="PROSITE" id="PS50110">
    <property type="entry name" value="RESPONSE_REGULATORY"/>
    <property type="match status" value="1"/>
</dbReference>
<dbReference type="InterPro" id="IPR001789">
    <property type="entry name" value="Sig_transdc_resp-reg_receiver"/>
</dbReference>
<keyword evidence="3" id="KW-0238">DNA-binding</keyword>
<dbReference type="SUPFAM" id="SSF52172">
    <property type="entry name" value="CheY-like"/>
    <property type="match status" value="1"/>
</dbReference>
<dbReference type="CDD" id="cd06170">
    <property type="entry name" value="LuxR_C_like"/>
    <property type="match status" value="1"/>
</dbReference>
<evidence type="ECO:0000256" key="5">
    <source>
        <dbReference type="PROSITE-ProRule" id="PRU00169"/>
    </source>
</evidence>
<dbReference type="Pfam" id="PF00196">
    <property type="entry name" value="GerE"/>
    <property type="match status" value="1"/>
</dbReference>
<dbReference type="InterPro" id="IPR000792">
    <property type="entry name" value="Tscrpt_reg_LuxR_C"/>
</dbReference>
<dbReference type="EMBL" id="WHPC01000052">
    <property type="protein sequence ID" value="MPV37856.1"/>
    <property type="molecule type" value="Genomic_DNA"/>
</dbReference>
<protein>
    <submittedName>
        <fullName evidence="8">Response regulator</fullName>
    </submittedName>
</protein>
<dbReference type="InterPro" id="IPR039420">
    <property type="entry name" value="WalR-like"/>
</dbReference>
<sequence length="220" mass="23171">MARMNAPVRVLVVDDDPLVRDGLTMMLDGLDGIEVVGTAGDGAEVPESLARHPVDVVLMDLRMPRVDGATATSLLRARSDAPEVLVLTTFDSDEEIIGALRAGATGYLLKDTPPTRIADAVRRAAAGESVLSPQVARRLMDQAVDRAAPADRARTELARLTERERAVVAAVARGETNAEIAAGLHLSEATIKAHVSHILAALGLSNRTQVALLAHDAGLV</sequence>
<evidence type="ECO:0000256" key="4">
    <source>
        <dbReference type="ARBA" id="ARBA00023163"/>
    </source>
</evidence>
<evidence type="ECO:0000313" key="8">
    <source>
        <dbReference type="EMBL" id="MPV37856.1"/>
    </source>
</evidence>